<protein>
    <recommendedName>
        <fullName evidence="2">diguanylate cyclase</fullName>
        <ecNumber evidence="2">2.7.7.65</ecNumber>
    </recommendedName>
</protein>
<proteinExistence type="predicted"/>
<evidence type="ECO:0000256" key="1">
    <source>
        <dbReference type="ARBA" id="ARBA00001946"/>
    </source>
</evidence>
<dbReference type="Gene3D" id="3.30.450.40">
    <property type="match status" value="1"/>
</dbReference>
<dbReference type="GO" id="GO:1902201">
    <property type="term" value="P:negative regulation of bacterial-type flagellum-dependent cell motility"/>
    <property type="evidence" value="ECO:0007669"/>
    <property type="project" value="TreeGrafter"/>
</dbReference>
<evidence type="ECO:0000256" key="3">
    <source>
        <dbReference type="ARBA" id="ARBA00034247"/>
    </source>
</evidence>
<dbReference type="GO" id="GO:0052621">
    <property type="term" value="F:diguanylate cyclase activity"/>
    <property type="evidence" value="ECO:0007669"/>
    <property type="project" value="UniProtKB-EC"/>
</dbReference>
<dbReference type="InterPro" id="IPR050469">
    <property type="entry name" value="Diguanylate_Cyclase"/>
</dbReference>
<evidence type="ECO:0000313" key="5">
    <source>
        <dbReference type="EMBL" id="ROS04821.1"/>
    </source>
</evidence>
<dbReference type="RefSeq" id="WP_123710789.1">
    <property type="nucleotide sequence ID" value="NZ_RKHR01000003.1"/>
</dbReference>
<dbReference type="InterPro" id="IPR029787">
    <property type="entry name" value="Nucleotide_cyclase"/>
</dbReference>
<dbReference type="GO" id="GO:0043709">
    <property type="term" value="P:cell adhesion involved in single-species biofilm formation"/>
    <property type="evidence" value="ECO:0007669"/>
    <property type="project" value="TreeGrafter"/>
</dbReference>
<name>A0A3N2DY98_9GAMM</name>
<evidence type="ECO:0000259" key="4">
    <source>
        <dbReference type="PROSITE" id="PS50887"/>
    </source>
</evidence>
<organism evidence="5 6">
    <name type="scientific">Sinobacterium caligoides</name>
    <dbReference type="NCBI Taxonomy" id="933926"/>
    <lineage>
        <taxon>Bacteria</taxon>
        <taxon>Pseudomonadati</taxon>
        <taxon>Pseudomonadota</taxon>
        <taxon>Gammaproteobacteria</taxon>
        <taxon>Cellvibrionales</taxon>
        <taxon>Spongiibacteraceae</taxon>
        <taxon>Sinobacterium</taxon>
    </lineage>
</organism>
<dbReference type="EC" id="2.7.7.65" evidence="2"/>
<feature type="domain" description="GGDEF" evidence="4">
    <location>
        <begin position="225"/>
        <end position="367"/>
    </location>
</feature>
<dbReference type="CDD" id="cd01949">
    <property type="entry name" value="GGDEF"/>
    <property type="match status" value="1"/>
</dbReference>
<dbReference type="InterPro" id="IPR000160">
    <property type="entry name" value="GGDEF_dom"/>
</dbReference>
<dbReference type="FunFam" id="3.30.70.270:FF:000001">
    <property type="entry name" value="Diguanylate cyclase domain protein"/>
    <property type="match status" value="1"/>
</dbReference>
<dbReference type="SUPFAM" id="SSF55781">
    <property type="entry name" value="GAF domain-like"/>
    <property type="match status" value="1"/>
</dbReference>
<dbReference type="Gene3D" id="3.30.70.270">
    <property type="match status" value="1"/>
</dbReference>
<evidence type="ECO:0000313" key="6">
    <source>
        <dbReference type="Proteomes" id="UP000275394"/>
    </source>
</evidence>
<dbReference type="NCBIfam" id="TIGR00254">
    <property type="entry name" value="GGDEF"/>
    <property type="match status" value="1"/>
</dbReference>
<dbReference type="Pfam" id="PF00990">
    <property type="entry name" value="GGDEF"/>
    <property type="match status" value="1"/>
</dbReference>
<comment type="cofactor">
    <cofactor evidence="1">
        <name>Mg(2+)</name>
        <dbReference type="ChEBI" id="CHEBI:18420"/>
    </cofactor>
</comment>
<comment type="caution">
    <text evidence="5">The sequence shown here is derived from an EMBL/GenBank/DDBJ whole genome shotgun (WGS) entry which is preliminary data.</text>
</comment>
<dbReference type="PROSITE" id="PS50887">
    <property type="entry name" value="GGDEF"/>
    <property type="match status" value="1"/>
</dbReference>
<dbReference type="InterPro" id="IPR043128">
    <property type="entry name" value="Rev_trsase/Diguanyl_cyclase"/>
</dbReference>
<dbReference type="InterPro" id="IPR029016">
    <property type="entry name" value="GAF-like_dom_sf"/>
</dbReference>
<dbReference type="OrthoDB" id="9776960at2"/>
<dbReference type="Proteomes" id="UP000275394">
    <property type="component" value="Unassembled WGS sequence"/>
</dbReference>
<gene>
    <name evidence="5" type="ORF">EDC56_0334</name>
</gene>
<keyword evidence="6" id="KW-1185">Reference proteome</keyword>
<dbReference type="SMART" id="SM00267">
    <property type="entry name" value="GGDEF"/>
    <property type="match status" value="1"/>
</dbReference>
<dbReference type="EMBL" id="RKHR01000003">
    <property type="protein sequence ID" value="ROS04821.1"/>
    <property type="molecule type" value="Genomic_DNA"/>
</dbReference>
<dbReference type="PANTHER" id="PTHR45138:SF9">
    <property type="entry name" value="DIGUANYLATE CYCLASE DGCM-RELATED"/>
    <property type="match status" value="1"/>
</dbReference>
<dbReference type="PANTHER" id="PTHR45138">
    <property type="entry name" value="REGULATORY COMPONENTS OF SENSORY TRANSDUCTION SYSTEM"/>
    <property type="match status" value="1"/>
</dbReference>
<sequence>MTSYKNTLQVTAKSLSLTNAMLVDLMSIDEEYYRIFDSYHHIELELLACRTVREIAELLLTDVQVGFGLSSASLHLLDEDDAGLGLLVADGEVGDIPGVYLHRSEEDFTVVYGCALTPKVVAAADSLNNDADPCLKVLMMPLIRRGKLLGSLQYGLERTGWSSNRGTEQLLEHLCAVIAVSLENCISQQYLTHLSVVDALTNVRNRRGFEIDLLQQVMRAERCKASLSCLFIDIDHFKRVNDLHGHLVGDCALQQVVAVISSQLTGSSRLARYGGEEFAVLLAGYANEQALELAESVRISVQDHEIRLSGTRPFKVTVSVGVATWEGGQGYSDIGAHRTGQWLVHCADNALYEAKHGGRNKVCNAVKLEHPLAVEP</sequence>
<reference evidence="5 6" key="1">
    <citation type="submission" date="2018-11" db="EMBL/GenBank/DDBJ databases">
        <title>Genomic Encyclopedia of Type Strains, Phase IV (KMG-IV): sequencing the most valuable type-strain genomes for metagenomic binning, comparative biology and taxonomic classification.</title>
        <authorList>
            <person name="Goeker M."/>
        </authorList>
    </citation>
    <scope>NUCLEOTIDE SEQUENCE [LARGE SCALE GENOMIC DNA]</scope>
    <source>
        <strain evidence="5 6">DSM 100316</strain>
    </source>
</reference>
<dbReference type="SUPFAM" id="SSF55073">
    <property type="entry name" value="Nucleotide cyclase"/>
    <property type="match status" value="1"/>
</dbReference>
<evidence type="ECO:0000256" key="2">
    <source>
        <dbReference type="ARBA" id="ARBA00012528"/>
    </source>
</evidence>
<dbReference type="GO" id="GO:0005886">
    <property type="term" value="C:plasma membrane"/>
    <property type="evidence" value="ECO:0007669"/>
    <property type="project" value="TreeGrafter"/>
</dbReference>
<dbReference type="AlphaFoldDB" id="A0A3N2DY98"/>
<comment type="catalytic activity">
    <reaction evidence="3">
        <text>2 GTP = 3',3'-c-di-GMP + 2 diphosphate</text>
        <dbReference type="Rhea" id="RHEA:24898"/>
        <dbReference type="ChEBI" id="CHEBI:33019"/>
        <dbReference type="ChEBI" id="CHEBI:37565"/>
        <dbReference type="ChEBI" id="CHEBI:58805"/>
        <dbReference type="EC" id="2.7.7.65"/>
    </reaction>
</comment>
<accession>A0A3N2DY98</accession>